<feature type="domain" description="Glycosyltransferase 2-like" evidence="2">
    <location>
        <begin position="137"/>
        <end position="251"/>
    </location>
</feature>
<evidence type="ECO:0000313" key="3">
    <source>
        <dbReference type="EMBL" id="AWB08014.1"/>
    </source>
</evidence>
<accession>A0A2R4VUB9</accession>
<dbReference type="CDD" id="cd00761">
    <property type="entry name" value="Glyco_tranf_GTA_type"/>
    <property type="match status" value="1"/>
</dbReference>
<sequence length="423" mass="46308">MRVGGIRPLVSRPVGPAAGLSVRSAHHHPRRRAQLGNPDRQRRGDQLPQVARSARRPAEPHLHHAARKARGGADEDRPAGRTGGLHLPGRADRAGGGPVYRQFPADHGGRLQRLHPGTQPASGGAGMSGTMPSPLVSILIPAYNREREIEETIRSALAQTVRDIEVVVVDNASTDGTWTICQRLAAEDGRLRLFRNDANIGPVNNWRRCVAEARAPVAKILFSDDRLEPAYLERTLPRLQDRIAFVFTPAKLVDEAGEPHGTIHQYFVDTFPSDTFVFEYLSNFGNLPVSPCAALFRTADLRDGIVSDLGPGPAGSSAADFEAHGAGPDCLIYLTAASRYPWVAYVTEPLVTFRRGGITSDLVASGRFYACYHHALMWFMRSPMAPTAPRLAAAALWRQEVRVARRVIPYEEHLRAYGVKPAC</sequence>
<dbReference type="EMBL" id="CP028905">
    <property type="protein sequence ID" value="AWB08014.1"/>
    <property type="molecule type" value="Genomic_DNA"/>
</dbReference>
<organism evidence="3 4">
    <name type="scientific">Azospirillum humicireducens</name>
    <dbReference type="NCBI Taxonomy" id="1226968"/>
    <lineage>
        <taxon>Bacteria</taxon>
        <taxon>Pseudomonadati</taxon>
        <taxon>Pseudomonadota</taxon>
        <taxon>Alphaproteobacteria</taxon>
        <taxon>Rhodospirillales</taxon>
        <taxon>Azospirillaceae</taxon>
        <taxon>Azospirillum</taxon>
    </lineage>
</organism>
<feature type="compositionally biased region" description="Basic residues" evidence="1">
    <location>
        <begin position="24"/>
        <end position="33"/>
    </location>
</feature>
<dbReference type="PANTHER" id="PTHR43685">
    <property type="entry name" value="GLYCOSYLTRANSFERASE"/>
    <property type="match status" value="1"/>
</dbReference>
<dbReference type="Gene3D" id="3.90.550.10">
    <property type="entry name" value="Spore Coat Polysaccharide Biosynthesis Protein SpsA, Chain A"/>
    <property type="match status" value="1"/>
</dbReference>
<dbReference type="InterPro" id="IPR029044">
    <property type="entry name" value="Nucleotide-diphossugar_trans"/>
</dbReference>
<evidence type="ECO:0000259" key="2">
    <source>
        <dbReference type="Pfam" id="PF00535"/>
    </source>
</evidence>
<dbReference type="InterPro" id="IPR001173">
    <property type="entry name" value="Glyco_trans_2-like"/>
</dbReference>
<dbReference type="Proteomes" id="UP000077405">
    <property type="component" value="Plasmid pYZ4"/>
</dbReference>
<protein>
    <recommendedName>
        <fullName evidence="2">Glycosyltransferase 2-like domain-containing protein</fullName>
    </recommendedName>
</protein>
<dbReference type="InterPro" id="IPR050834">
    <property type="entry name" value="Glycosyltransf_2"/>
</dbReference>
<dbReference type="KEGG" id="ahu:A6A40_23485"/>
<gene>
    <name evidence="3" type="ORF">A6A40_23485</name>
</gene>
<keyword evidence="3" id="KW-0614">Plasmid</keyword>
<evidence type="ECO:0000313" key="4">
    <source>
        <dbReference type="Proteomes" id="UP000077405"/>
    </source>
</evidence>
<dbReference type="SUPFAM" id="SSF53448">
    <property type="entry name" value="Nucleotide-diphospho-sugar transferases"/>
    <property type="match status" value="1"/>
</dbReference>
<proteinExistence type="predicted"/>
<keyword evidence="4" id="KW-1185">Reference proteome</keyword>
<dbReference type="Pfam" id="PF00535">
    <property type="entry name" value="Glycos_transf_2"/>
    <property type="match status" value="1"/>
</dbReference>
<dbReference type="PANTHER" id="PTHR43685:SF11">
    <property type="entry name" value="GLYCOSYLTRANSFERASE TAGX-RELATED"/>
    <property type="match status" value="1"/>
</dbReference>
<feature type="region of interest" description="Disordered" evidence="1">
    <location>
        <begin position="1"/>
        <end position="98"/>
    </location>
</feature>
<evidence type="ECO:0000256" key="1">
    <source>
        <dbReference type="SAM" id="MobiDB-lite"/>
    </source>
</evidence>
<name>A0A2R4VUB9_9PROT</name>
<dbReference type="AlphaFoldDB" id="A0A2R4VUB9"/>
<reference evidence="3 4" key="1">
    <citation type="submission" date="2018-04" db="EMBL/GenBank/DDBJ databases">
        <title>Complete genome sequence of the nitrogen-fixing bacterium Azospirillum humicireducens type strain SgZ-5.</title>
        <authorList>
            <person name="Yu Z."/>
        </authorList>
    </citation>
    <scope>NUCLEOTIDE SEQUENCE [LARGE SCALE GENOMIC DNA]</scope>
    <source>
        <strain evidence="3 4">SgZ-5</strain>
        <plasmid evidence="3 4">pYZ4</plasmid>
    </source>
</reference>
<geneLocation type="plasmid" evidence="3 4">
    <name>pYZ4</name>
</geneLocation>